<keyword evidence="2" id="KW-1185">Reference proteome</keyword>
<evidence type="ECO:0008006" key="3">
    <source>
        <dbReference type="Google" id="ProtNLM"/>
    </source>
</evidence>
<proteinExistence type="predicted"/>
<organism evidence="1 2">
    <name type="scientific">Aeromicrobium piscarium</name>
    <dbReference type="NCBI Taxonomy" id="2590901"/>
    <lineage>
        <taxon>Bacteria</taxon>
        <taxon>Bacillati</taxon>
        <taxon>Actinomycetota</taxon>
        <taxon>Actinomycetes</taxon>
        <taxon>Propionibacteriales</taxon>
        <taxon>Nocardioidaceae</taxon>
        <taxon>Aeromicrobium</taxon>
    </lineage>
</organism>
<dbReference type="AlphaFoldDB" id="A0A554SBI7"/>
<accession>A0A554SBI7</accession>
<sequence length="279" mass="29783">MAVDPEFWRSVEALHAPVYFAADATDRYTEIGLAGFWMGYTASRSAALGTPSPELVTALFHGFSPTRIRRALPDAWSRAAPAEILRTRRAIAHDALAPLLAADDTVEHVARQLTAMLDGADWAGKPLAAAHAALPVPEDLLDRLWHAATVWREYRGDCHVAVLTTAGLGGAAANRLAQAAGLVPSTQQAARGWDDDAWSEGGENLRQRGWLTPEGVLTDSGRAARTQLENATDRICANGLDHQATARALTVTAALTRLARRVAPLVPTLNPTGVRPPTG</sequence>
<protein>
    <recommendedName>
        <fullName evidence="3">SalK</fullName>
    </recommendedName>
</protein>
<dbReference type="Proteomes" id="UP000316988">
    <property type="component" value="Unassembled WGS sequence"/>
</dbReference>
<dbReference type="RefSeq" id="WP_143913081.1">
    <property type="nucleotide sequence ID" value="NZ_VLNT01000005.1"/>
</dbReference>
<gene>
    <name evidence="1" type="ORF">FNM00_08920</name>
</gene>
<dbReference type="OrthoDB" id="157052at2"/>
<dbReference type="InterPro" id="IPR054058">
    <property type="entry name" value="HTH_67"/>
</dbReference>
<evidence type="ECO:0000313" key="2">
    <source>
        <dbReference type="Proteomes" id="UP000316988"/>
    </source>
</evidence>
<dbReference type="Pfam" id="PF21863">
    <property type="entry name" value="HTH_67"/>
    <property type="match status" value="1"/>
</dbReference>
<name>A0A554SBI7_9ACTN</name>
<dbReference type="EMBL" id="VLNT01000005">
    <property type="protein sequence ID" value="TSD63713.1"/>
    <property type="molecule type" value="Genomic_DNA"/>
</dbReference>
<comment type="caution">
    <text evidence="1">The sequence shown here is derived from an EMBL/GenBank/DDBJ whole genome shotgun (WGS) entry which is preliminary data.</text>
</comment>
<evidence type="ECO:0000313" key="1">
    <source>
        <dbReference type="EMBL" id="TSD63713.1"/>
    </source>
</evidence>
<reference evidence="1 2" key="1">
    <citation type="submission" date="2019-07" db="EMBL/GenBank/DDBJ databases">
        <authorList>
            <person name="Zhao L.H."/>
        </authorList>
    </citation>
    <scope>NUCLEOTIDE SEQUENCE [LARGE SCALE GENOMIC DNA]</scope>
    <source>
        <strain evidence="1 2">Co35</strain>
    </source>
</reference>
<dbReference type="NCBIfam" id="NF047719">
    <property type="entry name" value="SCO6745_fam_HTH"/>
    <property type="match status" value="1"/>
</dbReference>